<dbReference type="PANTHER" id="PTHR30537">
    <property type="entry name" value="HTH-TYPE TRANSCRIPTIONAL REGULATOR"/>
    <property type="match status" value="1"/>
</dbReference>
<dbReference type="InterPro" id="IPR000847">
    <property type="entry name" value="LysR_HTH_N"/>
</dbReference>
<dbReference type="InterPro" id="IPR005119">
    <property type="entry name" value="LysR_subst-bd"/>
</dbReference>
<keyword evidence="3" id="KW-0238">DNA-binding</keyword>
<keyword evidence="7" id="KW-1185">Reference proteome</keyword>
<dbReference type="PANTHER" id="PTHR30537:SF74">
    <property type="entry name" value="HTH-TYPE TRANSCRIPTIONAL REGULATOR TRPI"/>
    <property type="match status" value="1"/>
</dbReference>
<protein>
    <submittedName>
        <fullName evidence="6">LysR family transcriptional regulator</fullName>
    </submittedName>
</protein>
<evidence type="ECO:0000256" key="2">
    <source>
        <dbReference type="ARBA" id="ARBA00023015"/>
    </source>
</evidence>
<dbReference type="Proteomes" id="UP001429354">
    <property type="component" value="Unassembled WGS sequence"/>
</dbReference>
<sequence length="304" mass="32029">MARTLPSLNALHAFESAARLGSVTRAAGELHVTHGAVSRQIKALEAELGQPLFARHGRGLALTHAGLRLRDATGTAFQQLEASWSSLRRDSAPSALVLGCPGSVLARWVIPRLPRLAVELPGLNLHLVVNEGEFDPALAGLDAALLLAEPPFHQGWQVQELATESIGPVVSPRYAGFASLRGQPPAALLEESLLHTSSRPQAWPAWASANALEPGSLDLGAGFEHLYYLLEAAVAGLGVAIAPQPLVSADLAAGRLVAPWGFVQAPGRWVLCCRRGSVDGRITLLGEWLQRELSASQPAGPTAA</sequence>
<dbReference type="RefSeq" id="WP_162349241.1">
    <property type="nucleotide sequence ID" value="NZ_QOVG01000004.1"/>
</dbReference>
<dbReference type="Pfam" id="PF00126">
    <property type="entry name" value="HTH_1"/>
    <property type="match status" value="1"/>
</dbReference>
<dbReference type="Gene3D" id="3.40.190.10">
    <property type="entry name" value="Periplasmic binding protein-like II"/>
    <property type="match status" value="2"/>
</dbReference>
<dbReference type="InterPro" id="IPR036388">
    <property type="entry name" value="WH-like_DNA-bd_sf"/>
</dbReference>
<comment type="caution">
    <text evidence="6">The sequence shown here is derived from an EMBL/GenBank/DDBJ whole genome shotgun (WGS) entry which is preliminary data.</text>
</comment>
<evidence type="ECO:0000256" key="1">
    <source>
        <dbReference type="ARBA" id="ARBA00009437"/>
    </source>
</evidence>
<keyword evidence="2" id="KW-0805">Transcription regulation</keyword>
<reference evidence="6 7" key="1">
    <citation type="submission" date="2018-07" db="EMBL/GenBank/DDBJ databases">
        <title>Whole genome Sequencing of Pseudoxanthomonas gei KCTC 32298 (T).</title>
        <authorList>
            <person name="Kumar S."/>
            <person name="Bansal K."/>
            <person name="Kaur A."/>
            <person name="Patil P."/>
            <person name="Sharma S."/>
            <person name="Patil P.B."/>
        </authorList>
    </citation>
    <scope>NUCLEOTIDE SEQUENCE [LARGE SCALE GENOMIC DNA]</scope>
    <source>
        <strain evidence="6 7">KCTC 32298</strain>
    </source>
</reference>
<dbReference type="EMBL" id="QOVG01000004">
    <property type="protein sequence ID" value="NDK38669.1"/>
    <property type="molecule type" value="Genomic_DNA"/>
</dbReference>
<dbReference type="InterPro" id="IPR058163">
    <property type="entry name" value="LysR-type_TF_proteobact-type"/>
</dbReference>
<dbReference type="SUPFAM" id="SSF53850">
    <property type="entry name" value="Periplasmic binding protein-like II"/>
    <property type="match status" value="1"/>
</dbReference>
<organism evidence="6 7">
    <name type="scientific">Pseudoxanthomonas gei</name>
    <dbReference type="NCBI Taxonomy" id="1383030"/>
    <lineage>
        <taxon>Bacteria</taxon>
        <taxon>Pseudomonadati</taxon>
        <taxon>Pseudomonadota</taxon>
        <taxon>Gammaproteobacteria</taxon>
        <taxon>Lysobacterales</taxon>
        <taxon>Lysobacteraceae</taxon>
        <taxon>Pseudoxanthomonas</taxon>
    </lineage>
</organism>
<dbReference type="PROSITE" id="PS50931">
    <property type="entry name" value="HTH_LYSR"/>
    <property type="match status" value="1"/>
</dbReference>
<accession>A0ABX0AAU8</accession>
<dbReference type="InterPro" id="IPR036390">
    <property type="entry name" value="WH_DNA-bd_sf"/>
</dbReference>
<evidence type="ECO:0000313" key="7">
    <source>
        <dbReference type="Proteomes" id="UP001429354"/>
    </source>
</evidence>
<dbReference type="PRINTS" id="PR00039">
    <property type="entry name" value="HTHLYSR"/>
</dbReference>
<evidence type="ECO:0000256" key="4">
    <source>
        <dbReference type="ARBA" id="ARBA00023163"/>
    </source>
</evidence>
<evidence type="ECO:0000313" key="6">
    <source>
        <dbReference type="EMBL" id="NDK38669.1"/>
    </source>
</evidence>
<evidence type="ECO:0000259" key="5">
    <source>
        <dbReference type="PROSITE" id="PS50931"/>
    </source>
</evidence>
<proteinExistence type="inferred from homology"/>
<dbReference type="SUPFAM" id="SSF46785">
    <property type="entry name" value="Winged helix' DNA-binding domain"/>
    <property type="match status" value="1"/>
</dbReference>
<comment type="similarity">
    <text evidence="1">Belongs to the LysR transcriptional regulatory family.</text>
</comment>
<evidence type="ECO:0000256" key="3">
    <source>
        <dbReference type="ARBA" id="ARBA00023125"/>
    </source>
</evidence>
<feature type="domain" description="HTH lysR-type" evidence="5">
    <location>
        <begin position="6"/>
        <end position="63"/>
    </location>
</feature>
<name>A0ABX0AAU8_9GAMM</name>
<keyword evidence="4" id="KW-0804">Transcription</keyword>
<dbReference type="Gene3D" id="1.10.10.10">
    <property type="entry name" value="Winged helix-like DNA-binding domain superfamily/Winged helix DNA-binding domain"/>
    <property type="match status" value="1"/>
</dbReference>
<dbReference type="Pfam" id="PF03466">
    <property type="entry name" value="LysR_substrate"/>
    <property type="match status" value="1"/>
</dbReference>
<gene>
    <name evidence="6" type="ORF">DT603_07425</name>
</gene>